<evidence type="ECO:0000259" key="7">
    <source>
        <dbReference type="Pfam" id="PF14693"/>
    </source>
</evidence>
<dbReference type="GO" id="GO:0003735">
    <property type="term" value="F:structural constituent of ribosome"/>
    <property type="evidence" value="ECO:0007669"/>
    <property type="project" value="InterPro"/>
</dbReference>
<keyword evidence="1 5" id="KW-0699">rRNA-binding</keyword>
<dbReference type="AlphaFoldDB" id="A0A1D8IKC6"/>
<sequence length="213" mass="22964">MTDNFELIAERRDDQGKGASRRLRRTGRVPGIIYGGDKDAAAISLEARVLNKQLENDAFYSHILTVNLNGSIEKVVLRALQRHPAQPVILHFDLMRVNADTPVRVHVPLHFLNETTAPGVKTSGGMVNHHMVEVGIACLPQDLPEFIEVDLGGMELNDAIHLSELKLPAGVSLVELSHGEGHDQVVVAIHPQRVSASDAADDAAAEGGEGDTA</sequence>
<dbReference type="GO" id="GO:0022625">
    <property type="term" value="C:cytosolic large ribosomal subunit"/>
    <property type="evidence" value="ECO:0007669"/>
    <property type="project" value="TreeGrafter"/>
</dbReference>
<evidence type="ECO:0000256" key="5">
    <source>
        <dbReference type="HAMAP-Rule" id="MF_01334"/>
    </source>
</evidence>
<gene>
    <name evidence="5" type="primary">rplY</name>
    <name evidence="5" type="synonym">ctc</name>
    <name evidence="8" type="ORF">BI364_01925</name>
</gene>
<evidence type="ECO:0000256" key="4">
    <source>
        <dbReference type="ARBA" id="ARBA00023274"/>
    </source>
</evidence>
<dbReference type="HAMAP" id="MF_01334">
    <property type="entry name" value="Ribosomal_bL25_CTC"/>
    <property type="match status" value="1"/>
</dbReference>
<dbReference type="GO" id="GO:0008097">
    <property type="term" value="F:5S rRNA binding"/>
    <property type="evidence" value="ECO:0007669"/>
    <property type="project" value="InterPro"/>
</dbReference>
<comment type="subunit">
    <text evidence="5">Part of the 50S ribosomal subunit; part of the 5S rRNA/L5/L18/L25 subcomplex. Contacts the 5S rRNA. Binds to the 5S rRNA independently of L5 and L18.</text>
</comment>
<dbReference type="EMBL" id="CP017415">
    <property type="protein sequence ID" value="AOU96930.1"/>
    <property type="molecule type" value="Genomic_DNA"/>
</dbReference>
<dbReference type="Pfam" id="PF01386">
    <property type="entry name" value="Ribosomal_L25p"/>
    <property type="match status" value="1"/>
</dbReference>
<dbReference type="KEGG" id="aprs:BI364_01925"/>
<dbReference type="Gene3D" id="2.40.240.10">
    <property type="entry name" value="Ribosomal Protein L25, Chain P"/>
    <property type="match status" value="1"/>
</dbReference>
<evidence type="ECO:0000259" key="6">
    <source>
        <dbReference type="Pfam" id="PF01386"/>
    </source>
</evidence>
<dbReference type="RefSeq" id="WP_070077322.1">
    <property type="nucleotide sequence ID" value="NZ_CP017415.1"/>
</dbReference>
<dbReference type="PANTHER" id="PTHR33284">
    <property type="entry name" value="RIBOSOMAL PROTEIN L25/GLN-TRNA SYNTHETASE, ANTI-CODON-BINDING DOMAIN-CONTAINING PROTEIN"/>
    <property type="match status" value="1"/>
</dbReference>
<proteinExistence type="inferred from homology"/>
<dbReference type="InterPro" id="IPR029751">
    <property type="entry name" value="Ribosomal_L25_dom"/>
</dbReference>
<accession>A0A1D8IKC6</accession>
<protein>
    <recommendedName>
        <fullName evidence="5">Large ribosomal subunit protein bL25</fullName>
    </recommendedName>
    <alternativeName>
        <fullName evidence="5">General stress protein CTC</fullName>
    </alternativeName>
</protein>
<dbReference type="NCBIfam" id="TIGR00731">
    <property type="entry name" value="bL25_bact_ctc"/>
    <property type="match status" value="1"/>
</dbReference>
<dbReference type="InterPro" id="IPR020056">
    <property type="entry name" value="Rbsml_bL25/Gln-tRNA_synth_N"/>
</dbReference>
<dbReference type="HAMAP" id="MF_01336">
    <property type="entry name" value="Ribosomal_bL25"/>
    <property type="match status" value="1"/>
</dbReference>
<evidence type="ECO:0000256" key="2">
    <source>
        <dbReference type="ARBA" id="ARBA00022884"/>
    </source>
</evidence>
<dbReference type="InterPro" id="IPR037121">
    <property type="entry name" value="Ribosomal_bL25_C"/>
</dbReference>
<dbReference type="GO" id="GO:0006412">
    <property type="term" value="P:translation"/>
    <property type="evidence" value="ECO:0007669"/>
    <property type="project" value="UniProtKB-UniRule"/>
</dbReference>
<dbReference type="CDD" id="cd00495">
    <property type="entry name" value="Ribosomal_L25_TL5_CTC"/>
    <property type="match status" value="1"/>
</dbReference>
<dbReference type="InterPro" id="IPR020055">
    <property type="entry name" value="Ribosomal_bL25_short"/>
</dbReference>
<comment type="similarity">
    <text evidence="5">Belongs to the bacterial ribosomal protein bL25 family. CTC subfamily.</text>
</comment>
<name>A0A1D8IKC6_9GAMM</name>
<dbReference type="SUPFAM" id="SSF50715">
    <property type="entry name" value="Ribosomal protein L25-like"/>
    <property type="match status" value="1"/>
</dbReference>
<dbReference type="InterPro" id="IPR001021">
    <property type="entry name" value="Ribosomal_bL25_long"/>
</dbReference>
<dbReference type="Proteomes" id="UP000095401">
    <property type="component" value="Chromosome"/>
</dbReference>
<comment type="function">
    <text evidence="5">This is one of the proteins that binds to the 5S RNA in the ribosome where it forms part of the central protuberance.</text>
</comment>
<dbReference type="Pfam" id="PF14693">
    <property type="entry name" value="Ribosomal_TL5_C"/>
    <property type="match status" value="1"/>
</dbReference>
<feature type="domain" description="Large ribosomal subunit protein bL25 L25" evidence="6">
    <location>
        <begin position="8"/>
        <end position="94"/>
    </location>
</feature>
<dbReference type="NCBIfam" id="NF004128">
    <property type="entry name" value="PRK05618.1-2"/>
    <property type="match status" value="1"/>
</dbReference>
<dbReference type="Gene3D" id="2.170.120.20">
    <property type="entry name" value="Ribosomal protein L25, beta domain"/>
    <property type="match status" value="1"/>
</dbReference>
<dbReference type="InterPro" id="IPR020930">
    <property type="entry name" value="Ribosomal_uL5_bac-type"/>
</dbReference>
<evidence type="ECO:0000313" key="9">
    <source>
        <dbReference type="Proteomes" id="UP000095401"/>
    </source>
</evidence>
<evidence type="ECO:0000256" key="1">
    <source>
        <dbReference type="ARBA" id="ARBA00022730"/>
    </source>
</evidence>
<dbReference type="InterPro" id="IPR011035">
    <property type="entry name" value="Ribosomal_bL25/Gln-tRNA_synth"/>
</dbReference>
<keyword evidence="2 5" id="KW-0694">RNA-binding</keyword>
<organism evidence="8 9">
    <name type="scientific">Acidihalobacter yilgarnensis</name>
    <dbReference type="NCBI Taxonomy" id="2819280"/>
    <lineage>
        <taxon>Bacteria</taxon>
        <taxon>Pseudomonadati</taxon>
        <taxon>Pseudomonadota</taxon>
        <taxon>Gammaproteobacteria</taxon>
        <taxon>Chromatiales</taxon>
        <taxon>Ectothiorhodospiraceae</taxon>
        <taxon>Acidihalobacter</taxon>
    </lineage>
</organism>
<dbReference type="PANTHER" id="PTHR33284:SF1">
    <property type="entry name" value="RIBOSOMAL PROTEIN L25_GLN-TRNA SYNTHETASE, ANTI-CODON-BINDING DOMAIN-CONTAINING PROTEIN"/>
    <property type="match status" value="1"/>
</dbReference>
<reference evidence="9" key="1">
    <citation type="submission" date="2016-09" db="EMBL/GenBank/DDBJ databases">
        <title>Acidihalobacter prosperus F5.</title>
        <authorList>
            <person name="Khaleque H.N."/>
            <person name="Ramsay J.P."/>
            <person name="Kaksonen A.H."/>
            <person name="Boxall N.J."/>
            <person name="Watkin E.L.J."/>
        </authorList>
    </citation>
    <scope>NUCLEOTIDE SEQUENCE [LARGE SCALE GENOMIC DNA]</scope>
    <source>
        <strain evidence="9">F5</strain>
    </source>
</reference>
<evidence type="ECO:0000256" key="3">
    <source>
        <dbReference type="ARBA" id="ARBA00022980"/>
    </source>
</evidence>
<dbReference type="NCBIfam" id="NF004130">
    <property type="entry name" value="PRK05618.1-5"/>
    <property type="match status" value="1"/>
</dbReference>
<evidence type="ECO:0000313" key="8">
    <source>
        <dbReference type="EMBL" id="AOU96930.1"/>
    </source>
</evidence>
<dbReference type="InterPro" id="IPR020057">
    <property type="entry name" value="Ribosomal_bL25_b-dom"/>
</dbReference>
<keyword evidence="9" id="KW-1185">Reference proteome</keyword>
<keyword evidence="3 5" id="KW-0689">Ribosomal protein</keyword>
<feature type="domain" description="Large ribosomal subunit protein bL25 beta" evidence="7">
    <location>
        <begin position="103"/>
        <end position="192"/>
    </location>
</feature>
<dbReference type="NCBIfam" id="NF004612">
    <property type="entry name" value="PRK05943.1"/>
    <property type="match status" value="1"/>
</dbReference>
<keyword evidence="4 5" id="KW-0687">Ribonucleoprotein</keyword>